<dbReference type="SUPFAM" id="SSF55729">
    <property type="entry name" value="Acyl-CoA N-acyltransferases (Nat)"/>
    <property type="match status" value="1"/>
</dbReference>
<organism evidence="1 2">
    <name type="scientific">Brevundimonas subvibrioides</name>
    <dbReference type="NCBI Taxonomy" id="74313"/>
    <lineage>
        <taxon>Bacteria</taxon>
        <taxon>Pseudomonadati</taxon>
        <taxon>Pseudomonadota</taxon>
        <taxon>Alphaproteobacteria</taxon>
        <taxon>Caulobacterales</taxon>
        <taxon>Caulobacteraceae</taxon>
        <taxon>Brevundimonas</taxon>
    </lineage>
</organism>
<proteinExistence type="predicted"/>
<evidence type="ECO:0000313" key="1">
    <source>
        <dbReference type="EMBL" id="OYX35619.1"/>
    </source>
</evidence>
<dbReference type="AlphaFoldDB" id="A0A258FU16"/>
<protein>
    <submittedName>
        <fullName evidence="1">Uncharacterized protein</fullName>
    </submittedName>
</protein>
<dbReference type="Proteomes" id="UP000215595">
    <property type="component" value="Unassembled WGS sequence"/>
</dbReference>
<dbReference type="InterPro" id="IPR016181">
    <property type="entry name" value="Acyl_CoA_acyltransferase"/>
</dbReference>
<dbReference type="EMBL" id="NCEB01000003">
    <property type="protein sequence ID" value="OYX35619.1"/>
    <property type="molecule type" value="Genomic_DNA"/>
</dbReference>
<comment type="caution">
    <text evidence="1">The sequence shown here is derived from an EMBL/GenBank/DDBJ whole genome shotgun (WGS) entry which is preliminary data.</text>
</comment>
<evidence type="ECO:0000313" key="2">
    <source>
        <dbReference type="Proteomes" id="UP000215595"/>
    </source>
</evidence>
<sequence>MAHSVRPVQDEYLETVNALHRSVGWPTRSPAGWRWLNGNPARSEVDAPAGWILESDQGAVDGFTGNFVQRFWRDDAVLHGTSGFSIIVRPRARGHSRMLLRAFAEQKGLFALYTLNANPRSSPLYPRYKLNPWPETTHATKLAWRIDPLTCARGRLWREVDRRAPRLIDPSRERLMNPRLATPEPLSLPPGVAILTDFADRSRFADFWQALKSEGRIVADRSPETLRWRLADPDRTLDPVILSFNRGKAIVGYAMAVMAKVNVIEPPVLEIVDLVALRDEPGAIPALMEALLANARGLGAAKVRIQVVNADLLRRLGPLAQTARREGGWGHCHARFEPGVEGVETWAPTPFDGDYGVCLRPIPVASTLSEAA</sequence>
<gene>
    <name evidence="1" type="ORF">B7Z01_01590</name>
</gene>
<reference evidence="1 2" key="1">
    <citation type="submission" date="2017-03" db="EMBL/GenBank/DDBJ databases">
        <title>Lifting the veil on microbial sulfur biogeochemistry in mining wastewaters.</title>
        <authorList>
            <person name="Kantor R.S."/>
            <person name="Colenbrander Nelson T."/>
            <person name="Marshall S."/>
            <person name="Bennett D."/>
            <person name="Apte S."/>
            <person name="Camacho D."/>
            <person name="Thomas B.C."/>
            <person name="Warren L.A."/>
            <person name="Banfield J.F."/>
        </authorList>
    </citation>
    <scope>NUCLEOTIDE SEQUENCE [LARGE SCALE GENOMIC DNA]</scope>
    <source>
        <strain evidence="1">32-69-9</strain>
    </source>
</reference>
<name>A0A258FU16_9CAUL</name>
<accession>A0A258FU16</accession>